<comment type="caution">
    <text evidence="1">The sequence shown here is derived from an EMBL/GenBank/DDBJ whole genome shotgun (WGS) entry which is preliminary data.</text>
</comment>
<dbReference type="KEGG" id="cput:CONPUDRAFT_36709"/>
<dbReference type="AlphaFoldDB" id="A0A5M3MCJ6"/>
<sequence>PLPCLPLSMLQDSVVTSAIQQNPDLFCIILPIDVDCFEFLLAAHPNQSFVSSACSGFCTGIWPFAHSPPDSYPSTWDQSQRAVIDEPEREFLQMQIDKEIQLGRFSPLFGANLLPGMYSSPIHVV</sequence>
<organism evidence="1 2">
    <name type="scientific">Coniophora puteana (strain RWD-64-598)</name>
    <name type="common">Brown rot fungus</name>
    <dbReference type="NCBI Taxonomy" id="741705"/>
    <lineage>
        <taxon>Eukaryota</taxon>
        <taxon>Fungi</taxon>
        <taxon>Dikarya</taxon>
        <taxon>Basidiomycota</taxon>
        <taxon>Agaricomycotina</taxon>
        <taxon>Agaricomycetes</taxon>
        <taxon>Agaricomycetidae</taxon>
        <taxon>Boletales</taxon>
        <taxon>Coniophorineae</taxon>
        <taxon>Coniophoraceae</taxon>
        <taxon>Coniophora</taxon>
    </lineage>
</organism>
<feature type="non-terminal residue" evidence="1">
    <location>
        <position position="1"/>
    </location>
</feature>
<dbReference type="GeneID" id="19206811"/>
<evidence type="ECO:0000313" key="1">
    <source>
        <dbReference type="EMBL" id="EIW76746.1"/>
    </source>
</evidence>
<proteinExistence type="predicted"/>
<feature type="non-terminal residue" evidence="1">
    <location>
        <position position="125"/>
    </location>
</feature>
<dbReference type="OrthoDB" id="3254233at2759"/>
<dbReference type="Proteomes" id="UP000053558">
    <property type="component" value="Unassembled WGS sequence"/>
</dbReference>
<dbReference type="EMBL" id="JH711585">
    <property type="protein sequence ID" value="EIW76746.1"/>
    <property type="molecule type" value="Genomic_DNA"/>
</dbReference>
<dbReference type="OMA" id="CIILPID"/>
<protein>
    <submittedName>
        <fullName evidence="1">Uncharacterized protein</fullName>
    </submittedName>
</protein>
<keyword evidence="2" id="KW-1185">Reference proteome</keyword>
<dbReference type="RefSeq" id="XP_007772854.1">
    <property type="nucleotide sequence ID" value="XM_007774664.1"/>
</dbReference>
<evidence type="ECO:0000313" key="2">
    <source>
        <dbReference type="Proteomes" id="UP000053558"/>
    </source>
</evidence>
<gene>
    <name evidence="1" type="ORF">CONPUDRAFT_36709</name>
</gene>
<accession>A0A5M3MCJ6</accession>
<name>A0A5M3MCJ6_CONPW</name>
<reference evidence="2" key="1">
    <citation type="journal article" date="2012" name="Science">
        <title>The Paleozoic origin of enzymatic lignin decomposition reconstructed from 31 fungal genomes.</title>
        <authorList>
            <person name="Floudas D."/>
            <person name="Binder M."/>
            <person name="Riley R."/>
            <person name="Barry K."/>
            <person name="Blanchette R.A."/>
            <person name="Henrissat B."/>
            <person name="Martinez A.T."/>
            <person name="Otillar R."/>
            <person name="Spatafora J.W."/>
            <person name="Yadav J.S."/>
            <person name="Aerts A."/>
            <person name="Benoit I."/>
            <person name="Boyd A."/>
            <person name="Carlson A."/>
            <person name="Copeland A."/>
            <person name="Coutinho P.M."/>
            <person name="de Vries R.P."/>
            <person name="Ferreira P."/>
            <person name="Findley K."/>
            <person name="Foster B."/>
            <person name="Gaskell J."/>
            <person name="Glotzer D."/>
            <person name="Gorecki P."/>
            <person name="Heitman J."/>
            <person name="Hesse C."/>
            <person name="Hori C."/>
            <person name="Igarashi K."/>
            <person name="Jurgens J.A."/>
            <person name="Kallen N."/>
            <person name="Kersten P."/>
            <person name="Kohler A."/>
            <person name="Kuees U."/>
            <person name="Kumar T.K.A."/>
            <person name="Kuo A."/>
            <person name="LaButti K."/>
            <person name="Larrondo L.F."/>
            <person name="Lindquist E."/>
            <person name="Ling A."/>
            <person name="Lombard V."/>
            <person name="Lucas S."/>
            <person name="Lundell T."/>
            <person name="Martin R."/>
            <person name="McLaughlin D.J."/>
            <person name="Morgenstern I."/>
            <person name="Morin E."/>
            <person name="Murat C."/>
            <person name="Nagy L.G."/>
            <person name="Nolan M."/>
            <person name="Ohm R.A."/>
            <person name="Patyshakuliyeva A."/>
            <person name="Rokas A."/>
            <person name="Ruiz-Duenas F.J."/>
            <person name="Sabat G."/>
            <person name="Salamov A."/>
            <person name="Samejima M."/>
            <person name="Schmutz J."/>
            <person name="Slot J.C."/>
            <person name="St John F."/>
            <person name="Stenlid J."/>
            <person name="Sun H."/>
            <person name="Sun S."/>
            <person name="Syed K."/>
            <person name="Tsang A."/>
            <person name="Wiebenga A."/>
            <person name="Young D."/>
            <person name="Pisabarro A."/>
            <person name="Eastwood D.C."/>
            <person name="Martin F."/>
            <person name="Cullen D."/>
            <person name="Grigoriev I.V."/>
            <person name="Hibbett D.S."/>
        </authorList>
    </citation>
    <scope>NUCLEOTIDE SEQUENCE [LARGE SCALE GENOMIC DNA]</scope>
    <source>
        <strain evidence="2">RWD-64-598 SS2</strain>
    </source>
</reference>